<dbReference type="AlphaFoldDB" id="A0A1Y1W2P1"/>
<comment type="caution">
    <text evidence="2">The sequence shown here is derived from an EMBL/GenBank/DDBJ whole genome shotgun (WGS) entry which is preliminary data.</text>
</comment>
<organism evidence="2 3">
    <name type="scientific">Linderina pennispora</name>
    <dbReference type="NCBI Taxonomy" id="61395"/>
    <lineage>
        <taxon>Eukaryota</taxon>
        <taxon>Fungi</taxon>
        <taxon>Fungi incertae sedis</taxon>
        <taxon>Zoopagomycota</taxon>
        <taxon>Kickxellomycotina</taxon>
        <taxon>Kickxellomycetes</taxon>
        <taxon>Kickxellales</taxon>
        <taxon>Kickxellaceae</taxon>
        <taxon>Linderina</taxon>
    </lineage>
</organism>
<proteinExistence type="predicted"/>
<feature type="signal peptide" evidence="1">
    <location>
        <begin position="1"/>
        <end position="19"/>
    </location>
</feature>
<keyword evidence="3" id="KW-1185">Reference proteome</keyword>
<dbReference type="RefSeq" id="XP_040741666.1">
    <property type="nucleotide sequence ID" value="XM_040890504.1"/>
</dbReference>
<accession>A0A1Y1W2P1</accession>
<dbReference type="Proteomes" id="UP000193922">
    <property type="component" value="Unassembled WGS sequence"/>
</dbReference>
<reference evidence="2 3" key="1">
    <citation type="submission" date="2016-07" db="EMBL/GenBank/DDBJ databases">
        <title>Pervasive Adenine N6-methylation of Active Genes in Fungi.</title>
        <authorList>
            <consortium name="DOE Joint Genome Institute"/>
            <person name="Mondo S.J."/>
            <person name="Dannebaum R.O."/>
            <person name="Kuo R.C."/>
            <person name="Labutti K."/>
            <person name="Haridas S."/>
            <person name="Kuo A."/>
            <person name="Salamov A."/>
            <person name="Ahrendt S.R."/>
            <person name="Lipzen A."/>
            <person name="Sullivan W."/>
            <person name="Andreopoulos W.B."/>
            <person name="Clum A."/>
            <person name="Lindquist E."/>
            <person name="Daum C."/>
            <person name="Ramamoorthy G.K."/>
            <person name="Gryganskyi A."/>
            <person name="Culley D."/>
            <person name="Magnuson J.K."/>
            <person name="James T.Y."/>
            <person name="O'Malley M.A."/>
            <person name="Stajich J.E."/>
            <person name="Spatafora J.W."/>
            <person name="Visel A."/>
            <person name="Grigoriev I.V."/>
        </authorList>
    </citation>
    <scope>NUCLEOTIDE SEQUENCE [LARGE SCALE GENOMIC DNA]</scope>
    <source>
        <strain evidence="2 3">ATCC 12442</strain>
    </source>
</reference>
<evidence type="ECO:0000313" key="2">
    <source>
        <dbReference type="EMBL" id="ORX67820.1"/>
    </source>
</evidence>
<sequence>MKLPYIFSLAMLYVVSVHATPIQLRQAPVAVDDVVVASAHPESSDERILRQDISSNCLPRSIQNMSPAKRVVIEAVARELTQSQFRDFHQFAPAALALNRPEIEGKILGSNYPGTLSGLLELRDYMKQEVPEISRVSDNANADDMCQAPTSKNLHTIFVNLEKLIQQFA</sequence>
<dbReference type="GeneID" id="63807152"/>
<evidence type="ECO:0000313" key="3">
    <source>
        <dbReference type="Proteomes" id="UP000193922"/>
    </source>
</evidence>
<name>A0A1Y1W2P1_9FUNG</name>
<evidence type="ECO:0000256" key="1">
    <source>
        <dbReference type="SAM" id="SignalP"/>
    </source>
</evidence>
<keyword evidence="1" id="KW-0732">Signal</keyword>
<feature type="chain" id="PRO_5012530789" evidence="1">
    <location>
        <begin position="20"/>
        <end position="169"/>
    </location>
</feature>
<protein>
    <submittedName>
        <fullName evidence="2">Uncharacterized protein</fullName>
    </submittedName>
</protein>
<dbReference type="OrthoDB" id="5542466at2759"/>
<gene>
    <name evidence="2" type="ORF">DL89DRAFT_294378</name>
</gene>
<dbReference type="EMBL" id="MCFD01000011">
    <property type="protein sequence ID" value="ORX67820.1"/>
    <property type="molecule type" value="Genomic_DNA"/>
</dbReference>